<dbReference type="EMBL" id="CAFZ01000322">
    <property type="protein sequence ID" value="CCA74514.1"/>
    <property type="molecule type" value="Genomic_DNA"/>
</dbReference>
<keyword evidence="2" id="KW-1185">Reference proteome</keyword>
<dbReference type="OrthoDB" id="268763at2759"/>
<proteinExistence type="predicted"/>
<dbReference type="HOGENOM" id="CLU_503543_0_0_1"/>
<evidence type="ECO:0000313" key="1">
    <source>
        <dbReference type="EMBL" id="CCA74514.1"/>
    </source>
</evidence>
<gene>
    <name evidence="1" type="ORF">PIIN_08466</name>
</gene>
<comment type="caution">
    <text evidence="1">The sequence shown here is derived from an EMBL/GenBank/DDBJ whole genome shotgun (WGS) entry which is preliminary data.</text>
</comment>
<protein>
    <recommendedName>
        <fullName evidence="3">F-box domain-containing protein</fullName>
    </recommendedName>
</protein>
<organism evidence="1 2">
    <name type="scientific">Serendipita indica (strain DSM 11827)</name>
    <name type="common">Root endophyte fungus</name>
    <name type="synonym">Piriformospora indica</name>
    <dbReference type="NCBI Taxonomy" id="1109443"/>
    <lineage>
        <taxon>Eukaryota</taxon>
        <taxon>Fungi</taxon>
        <taxon>Dikarya</taxon>
        <taxon>Basidiomycota</taxon>
        <taxon>Agaricomycotina</taxon>
        <taxon>Agaricomycetes</taxon>
        <taxon>Sebacinales</taxon>
        <taxon>Serendipitaceae</taxon>
        <taxon>Serendipita</taxon>
    </lineage>
</organism>
<dbReference type="InParanoid" id="G4TT71"/>
<dbReference type="Proteomes" id="UP000007148">
    <property type="component" value="Unassembled WGS sequence"/>
</dbReference>
<dbReference type="AlphaFoldDB" id="G4TT71"/>
<dbReference type="InterPro" id="IPR032675">
    <property type="entry name" value="LRR_dom_sf"/>
</dbReference>
<accession>G4TT71</accession>
<reference evidence="1 2" key="1">
    <citation type="journal article" date="2011" name="PLoS Pathog.">
        <title>Endophytic Life Strategies Decoded by Genome and Transcriptome Analyses of the Mutualistic Root Symbiont Piriformospora indica.</title>
        <authorList>
            <person name="Zuccaro A."/>
            <person name="Lahrmann U."/>
            <person name="Guldener U."/>
            <person name="Langen G."/>
            <person name="Pfiffi S."/>
            <person name="Biedenkopf D."/>
            <person name="Wong P."/>
            <person name="Samans B."/>
            <person name="Grimm C."/>
            <person name="Basiewicz M."/>
            <person name="Murat C."/>
            <person name="Martin F."/>
            <person name="Kogel K.H."/>
        </authorList>
    </citation>
    <scope>NUCLEOTIDE SEQUENCE [LARGE SCALE GENOMIC DNA]</scope>
    <source>
        <strain evidence="1 2">DSM 11827</strain>
    </source>
</reference>
<evidence type="ECO:0008006" key="3">
    <source>
        <dbReference type="Google" id="ProtNLM"/>
    </source>
</evidence>
<evidence type="ECO:0000313" key="2">
    <source>
        <dbReference type="Proteomes" id="UP000007148"/>
    </source>
</evidence>
<sequence length="517" mass="58556">MVHASAAERVFRLVDLTDLICENAAVRSPDGRLLDASLLVALARLNSSISVAALRQLWRHVHSYQIIVNLVPSLNPFNRGHIRDKFLENCQYWRALFYTNLIYSLRPLDSGDNVFGLDALYFNIKRRWPQEPIYKNLRDLELTRDFGPGSRLLETIDLTQLRHISLPITAKIIPLLSSIFDRVTRLESLEITTTACGPWVTCGVTLIKSLITVKKLKLRICSDVLIDMLHYFPYFPGLTSLELVCDLLEENTLGARYAFPKGNVPKWPTGRSWQLSLRATDVNMALIPTILEKGTPKYLLYTSLELHFTTTVNDSARTLTKAIRSISLECPMLTSLTILQQPPTSHSADKAHLAKGLLEPLLVLRHLRVIHIVLEKGLLITQSLLSDFSVQFPQLEHCVFGPSDIENEKDGSGIEGDTLISIIDMARFASRCRHLRTLGMTAHRVKKCFDGAWTMDHVSRSLVSLDVGCTPVENTRETIGFIRHAFPFLDRLTWEDRGENRREHISAWSAIHSILFS</sequence>
<dbReference type="Gene3D" id="3.80.10.10">
    <property type="entry name" value="Ribonuclease Inhibitor"/>
    <property type="match status" value="1"/>
</dbReference>
<name>G4TT71_SERID</name>